<dbReference type="AlphaFoldDB" id="A0A9W8VHX8"/>
<proteinExistence type="predicted"/>
<accession>A0A9W8VHX8</accession>
<feature type="compositionally biased region" description="Acidic residues" evidence="1">
    <location>
        <begin position="38"/>
        <end position="63"/>
    </location>
</feature>
<evidence type="ECO:0000313" key="2">
    <source>
        <dbReference type="EMBL" id="KAJ4263554.1"/>
    </source>
</evidence>
<keyword evidence="3" id="KW-1185">Reference proteome</keyword>
<organism evidence="2 3">
    <name type="scientific">Fusarium torreyae</name>
    <dbReference type="NCBI Taxonomy" id="1237075"/>
    <lineage>
        <taxon>Eukaryota</taxon>
        <taxon>Fungi</taxon>
        <taxon>Dikarya</taxon>
        <taxon>Ascomycota</taxon>
        <taxon>Pezizomycotina</taxon>
        <taxon>Sordariomycetes</taxon>
        <taxon>Hypocreomycetidae</taxon>
        <taxon>Hypocreales</taxon>
        <taxon>Nectriaceae</taxon>
        <taxon>Fusarium</taxon>
    </lineage>
</organism>
<feature type="compositionally biased region" description="Basic and acidic residues" evidence="1">
    <location>
        <begin position="1"/>
        <end position="23"/>
    </location>
</feature>
<dbReference type="Proteomes" id="UP001152049">
    <property type="component" value="Unassembled WGS sequence"/>
</dbReference>
<name>A0A9W8VHX8_9HYPO</name>
<comment type="caution">
    <text evidence="2">The sequence shown here is derived from an EMBL/GenBank/DDBJ whole genome shotgun (WGS) entry which is preliminary data.</text>
</comment>
<evidence type="ECO:0000313" key="3">
    <source>
        <dbReference type="Proteomes" id="UP001152049"/>
    </source>
</evidence>
<dbReference type="EMBL" id="JAOQAZ010000010">
    <property type="protein sequence ID" value="KAJ4263554.1"/>
    <property type="molecule type" value="Genomic_DNA"/>
</dbReference>
<gene>
    <name evidence="2" type="ORF">NW762_006373</name>
</gene>
<reference evidence="2" key="1">
    <citation type="submission" date="2022-09" db="EMBL/GenBank/DDBJ databases">
        <title>Fusarium specimens isolated from Avocado Roots.</title>
        <authorList>
            <person name="Stajich J."/>
            <person name="Roper C."/>
            <person name="Heimlech-Rivalta G."/>
        </authorList>
    </citation>
    <scope>NUCLEOTIDE SEQUENCE</scope>
    <source>
        <strain evidence="2">CF00136</strain>
    </source>
</reference>
<feature type="region of interest" description="Disordered" evidence="1">
    <location>
        <begin position="1"/>
        <end position="63"/>
    </location>
</feature>
<sequence>MHNPDHEVKEYDEAESRDVKTGYRSDGAAESNEAVGIVEEDSGESEEVDEESEETEEEIYQLV</sequence>
<protein>
    <submittedName>
        <fullName evidence="2">Uncharacterized protein</fullName>
    </submittedName>
</protein>
<evidence type="ECO:0000256" key="1">
    <source>
        <dbReference type="SAM" id="MobiDB-lite"/>
    </source>
</evidence>